<keyword evidence="3" id="KW-1185">Reference proteome</keyword>
<dbReference type="InterPro" id="IPR029063">
    <property type="entry name" value="SAM-dependent_MTases_sf"/>
</dbReference>
<dbReference type="GO" id="GO:0008757">
    <property type="term" value="F:S-adenosylmethionine-dependent methyltransferase activity"/>
    <property type="evidence" value="ECO:0007669"/>
    <property type="project" value="InterPro"/>
</dbReference>
<accession>A4J3Y5</accession>
<dbReference type="EMBL" id="CP000612">
    <property type="protein sequence ID" value="ABO49788.1"/>
    <property type="molecule type" value="Genomic_DNA"/>
</dbReference>
<dbReference type="Proteomes" id="UP000001556">
    <property type="component" value="Chromosome"/>
</dbReference>
<keyword evidence="2" id="KW-0808">Transferase</keyword>
<evidence type="ECO:0000313" key="2">
    <source>
        <dbReference type="EMBL" id="ABO49788.1"/>
    </source>
</evidence>
<dbReference type="CDD" id="cd02440">
    <property type="entry name" value="AdoMet_MTases"/>
    <property type="match status" value="1"/>
</dbReference>
<dbReference type="KEGG" id="drm:Dred_1254"/>
<sequence length="244" mass="28333">MDKIIYLKMTEMERNHWWYKGRREIIGTLLSPFLKCGNKILDAGCGAGGTMEYMLKYGCVVGVDISPEMVEHCRNIGLSAYCEGVERLPFENHSFDLVLCLDVLEHLPDERPALHELKRVVRPGGMLVFTVPAFRWLWGRHDELNNHYRRYNFGELINLLKKSNLRVERTTYFNFFLLPSVWLVRRLGRVLNFTNKTDLELGTGIMNQLLLFILKIELGFLKIINFPVGVSQIVVAKKEEIDEI</sequence>
<dbReference type="HOGENOM" id="CLU_082726_0_1_9"/>
<proteinExistence type="predicted"/>
<dbReference type="InterPro" id="IPR013216">
    <property type="entry name" value="Methyltransf_11"/>
</dbReference>
<feature type="domain" description="Methyltransferase type 11" evidence="1">
    <location>
        <begin position="41"/>
        <end position="129"/>
    </location>
</feature>
<dbReference type="InterPro" id="IPR050508">
    <property type="entry name" value="Methyltransf_Superfamily"/>
</dbReference>
<evidence type="ECO:0000259" key="1">
    <source>
        <dbReference type="Pfam" id="PF08241"/>
    </source>
</evidence>
<name>A4J3Y5_DESRM</name>
<dbReference type="OrthoDB" id="9757640at2"/>
<dbReference type="GO" id="GO:0032259">
    <property type="term" value="P:methylation"/>
    <property type="evidence" value="ECO:0007669"/>
    <property type="project" value="UniProtKB-KW"/>
</dbReference>
<dbReference type="SUPFAM" id="SSF53335">
    <property type="entry name" value="S-adenosyl-L-methionine-dependent methyltransferases"/>
    <property type="match status" value="1"/>
</dbReference>
<dbReference type="eggNOG" id="COG0500">
    <property type="taxonomic scope" value="Bacteria"/>
</dbReference>
<dbReference type="Gene3D" id="3.40.50.150">
    <property type="entry name" value="Vaccinia Virus protein VP39"/>
    <property type="match status" value="1"/>
</dbReference>
<keyword evidence="2" id="KW-0489">Methyltransferase</keyword>
<gene>
    <name evidence="2" type="ordered locus">Dred_1254</name>
</gene>
<organism evidence="2 3">
    <name type="scientific">Desulforamulus reducens (strain ATCC BAA-1160 / DSM 100696 / MI-1)</name>
    <name type="common">Desulfotomaculum reducens</name>
    <dbReference type="NCBI Taxonomy" id="349161"/>
    <lineage>
        <taxon>Bacteria</taxon>
        <taxon>Bacillati</taxon>
        <taxon>Bacillota</taxon>
        <taxon>Clostridia</taxon>
        <taxon>Eubacteriales</taxon>
        <taxon>Peptococcaceae</taxon>
        <taxon>Desulforamulus</taxon>
    </lineage>
</organism>
<protein>
    <submittedName>
        <fullName evidence="2">Methyltransferase type 11</fullName>
    </submittedName>
</protein>
<evidence type="ECO:0000313" key="3">
    <source>
        <dbReference type="Proteomes" id="UP000001556"/>
    </source>
</evidence>
<dbReference type="PANTHER" id="PTHR42912:SF93">
    <property type="entry name" value="N6-ADENOSINE-METHYLTRANSFERASE TMT1A"/>
    <property type="match status" value="1"/>
</dbReference>
<reference evidence="2 3" key="1">
    <citation type="submission" date="2007-03" db="EMBL/GenBank/DDBJ databases">
        <title>Complete sequence of Desulfotomaculum reducens MI-1.</title>
        <authorList>
            <consortium name="US DOE Joint Genome Institute"/>
            <person name="Copeland A."/>
            <person name="Lucas S."/>
            <person name="Lapidus A."/>
            <person name="Barry K."/>
            <person name="Detter J.C."/>
            <person name="Glavina del Rio T."/>
            <person name="Hammon N."/>
            <person name="Israni S."/>
            <person name="Dalin E."/>
            <person name="Tice H."/>
            <person name="Pitluck S."/>
            <person name="Sims D."/>
            <person name="Brettin T."/>
            <person name="Bruce D."/>
            <person name="Han C."/>
            <person name="Tapia R."/>
            <person name="Schmutz J."/>
            <person name="Larimer F."/>
            <person name="Land M."/>
            <person name="Hauser L."/>
            <person name="Kyrpides N."/>
            <person name="Kim E."/>
            <person name="Tebo B.M."/>
            <person name="Richardson P."/>
        </authorList>
    </citation>
    <scope>NUCLEOTIDE SEQUENCE [LARGE SCALE GENOMIC DNA]</scope>
    <source>
        <strain evidence="2 3">MI-1</strain>
    </source>
</reference>
<dbReference type="PANTHER" id="PTHR42912">
    <property type="entry name" value="METHYLTRANSFERASE"/>
    <property type="match status" value="1"/>
</dbReference>
<dbReference type="AlphaFoldDB" id="A4J3Y5"/>
<dbReference type="STRING" id="349161.Dred_1254"/>
<dbReference type="Pfam" id="PF08241">
    <property type="entry name" value="Methyltransf_11"/>
    <property type="match status" value="1"/>
</dbReference>